<evidence type="ECO:0000313" key="6">
    <source>
        <dbReference type="Proteomes" id="UP000539313"/>
    </source>
</evidence>
<dbReference type="PANTHER" id="PTHR46796">
    <property type="entry name" value="HTH-TYPE TRANSCRIPTIONAL ACTIVATOR RHAS-RELATED"/>
    <property type="match status" value="1"/>
</dbReference>
<dbReference type="Pfam" id="PF12833">
    <property type="entry name" value="HTH_18"/>
    <property type="match status" value="1"/>
</dbReference>
<protein>
    <submittedName>
        <fullName evidence="5">AraC-like DNA-binding protein</fullName>
    </submittedName>
</protein>
<feature type="domain" description="HTH araC/xylS-type" evidence="4">
    <location>
        <begin position="6"/>
        <end position="104"/>
    </location>
</feature>
<accession>A0A7W3N583</accession>
<dbReference type="GO" id="GO:0043565">
    <property type="term" value="F:sequence-specific DNA binding"/>
    <property type="evidence" value="ECO:0007669"/>
    <property type="project" value="InterPro"/>
</dbReference>
<dbReference type="InterPro" id="IPR009057">
    <property type="entry name" value="Homeodomain-like_sf"/>
</dbReference>
<dbReference type="EMBL" id="JACJII010000001">
    <property type="protein sequence ID" value="MBA9007778.1"/>
    <property type="molecule type" value="Genomic_DNA"/>
</dbReference>
<evidence type="ECO:0000256" key="2">
    <source>
        <dbReference type="ARBA" id="ARBA00023125"/>
    </source>
</evidence>
<sequence>MHDAVERVIRMMHENLGEPITVDDMARTAMFSKFHFTRRFQEITGVSPRRFLSALRLAEAKRLLLATSLSVTEISIQVGYSSVGTFSSRFKSSVGLAPTEFRRSGGFMQQLPRCGRRPGMPGPATVIRGRIWPSSLVNDDPIFVGMFPGHIPEGVPAAYTIVERPGPFVLRNVPQGVWCLLALSAAPDRPADGEPPFVGVYGPITVRNGTIAKPADVRLRPMRITDPPVLMAPLDTRFSQLTETAS</sequence>
<dbReference type="Gene3D" id="1.10.10.60">
    <property type="entry name" value="Homeodomain-like"/>
    <property type="match status" value="2"/>
</dbReference>
<keyword evidence="1" id="KW-0805">Transcription regulation</keyword>
<dbReference type="AlphaFoldDB" id="A0A7W3N583"/>
<dbReference type="InterPro" id="IPR020449">
    <property type="entry name" value="Tscrpt_reg_AraC-type_HTH"/>
</dbReference>
<dbReference type="GO" id="GO:0003700">
    <property type="term" value="F:DNA-binding transcription factor activity"/>
    <property type="evidence" value="ECO:0007669"/>
    <property type="project" value="InterPro"/>
</dbReference>
<evidence type="ECO:0000313" key="5">
    <source>
        <dbReference type="EMBL" id="MBA9007778.1"/>
    </source>
</evidence>
<evidence type="ECO:0000259" key="4">
    <source>
        <dbReference type="PROSITE" id="PS01124"/>
    </source>
</evidence>
<organism evidence="5 6">
    <name type="scientific">Thermomonospora cellulosilytica</name>
    <dbReference type="NCBI Taxonomy" id="1411118"/>
    <lineage>
        <taxon>Bacteria</taxon>
        <taxon>Bacillati</taxon>
        <taxon>Actinomycetota</taxon>
        <taxon>Actinomycetes</taxon>
        <taxon>Streptosporangiales</taxon>
        <taxon>Thermomonosporaceae</taxon>
        <taxon>Thermomonospora</taxon>
    </lineage>
</organism>
<dbReference type="PROSITE" id="PS00041">
    <property type="entry name" value="HTH_ARAC_FAMILY_1"/>
    <property type="match status" value="1"/>
</dbReference>
<reference evidence="5 6" key="1">
    <citation type="submission" date="2020-08" db="EMBL/GenBank/DDBJ databases">
        <title>Sequencing the genomes of 1000 actinobacteria strains.</title>
        <authorList>
            <person name="Klenk H.-P."/>
        </authorList>
    </citation>
    <scope>NUCLEOTIDE SEQUENCE [LARGE SCALE GENOMIC DNA]</scope>
    <source>
        <strain evidence="5 6">DSM 45823</strain>
    </source>
</reference>
<name>A0A7W3N583_9ACTN</name>
<dbReference type="SMART" id="SM00342">
    <property type="entry name" value="HTH_ARAC"/>
    <property type="match status" value="1"/>
</dbReference>
<keyword evidence="3" id="KW-0804">Transcription</keyword>
<dbReference type="Proteomes" id="UP000539313">
    <property type="component" value="Unassembled WGS sequence"/>
</dbReference>
<evidence type="ECO:0000256" key="3">
    <source>
        <dbReference type="ARBA" id="ARBA00023163"/>
    </source>
</evidence>
<dbReference type="InterPro" id="IPR018062">
    <property type="entry name" value="HTH_AraC-typ_CS"/>
</dbReference>
<dbReference type="InterPro" id="IPR018060">
    <property type="entry name" value="HTH_AraC"/>
</dbReference>
<dbReference type="PRINTS" id="PR00032">
    <property type="entry name" value="HTHARAC"/>
</dbReference>
<proteinExistence type="predicted"/>
<evidence type="ECO:0000256" key="1">
    <source>
        <dbReference type="ARBA" id="ARBA00023015"/>
    </source>
</evidence>
<comment type="caution">
    <text evidence="5">The sequence shown here is derived from an EMBL/GenBank/DDBJ whole genome shotgun (WGS) entry which is preliminary data.</text>
</comment>
<dbReference type="InterPro" id="IPR050204">
    <property type="entry name" value="AraC_XylS_family_regulators"/>
</dbReference>
<keyword evidence="2 5" id="KW-0238">DNA-binding</keyword>
<keyword evidence="6" id="KW-1185">Reference proteome</keyword>
<dbReference type="SUPFAM" id="SSF46689">
    <property type="entry name" value="Homeodomain-like"/>
    <property type="match status" value="2"/>
</dbReference>
<dbReference type="PROSITE" id="PS01124">
    <property type="entry name" value="HTH_ARAC_FAMILY_2"/>
    <property type="match status" value="1"/>
</dbReference>
<gene>
    <name evidence="5" type="ORF">HNR21_006660</name>
</gene>